<proteinExistence type="inferred from homology"/>
<protein>
    <recommendedName>
        <fullName evidence="2">DNA polymerase III subunit delta</fullName>
        <ecNumber evidence="1">2.7.7.7</ecNumber>
    </recommendedName>
</protein>
<dbReference type="InterPro" id="IPR010372">
    <property type="entry name" value="DNA_pol3_delta_N"/>
</dbReference>
<keyword evidence="5" id="KW-0235">DNA replication</keyword>
<dbReference type="PANTHER" id="PTHR34388">
    <property type="entry name" value="DNA POLYMERASE III SUBUNIT DELTA"/>
    <property type="match status" value="1"/>
</dbReference>
<organism evidence="11 12">
    <name type="scientific">Fusibacillus kribbianus</name>
    <dbReference type="NCBI Taxonomy" id="3044208"/>
    <lineage>
        <taxon>Bacteria</taxon>
        <taxon>Bacillati</taxon>
        <taxon>Bacillota</taxon>
        <taxon>Clostridia</taxon>
        <taxon>Lachnospirales</taxon>
        <taxon>Lachnospiraceae</taxon>
        <taxon>Fusibacillus</taxon>
    </lineage>
</organism>
<evidence type="ECO:0000256" key="1">
    <source>
        <dbReference type="ARBA" id="ARBA00012417"/>
    </source>
</evidence>
<evidence type="ECO:0000256" key="3">
    <source>
        <dbReference type="ARBA" id="ARBA00022679"/>
    </source>
</evidence>
<dbReference type="RefSeq" id="WP_283229484.1">
    <property type="nucleotide sequence ID" value="NZ_JASGBQ010000001.1"/>
</dbReference>
<evidence type="ECO:0000256" key="6">
    <source>
        <dbReference type="ARBA" id="ARBA00022932"/>
    </source>
</evidence>
<accession>A0AAP4B709</accession>
<sequence length="326" mass="36908">MKILNQDIKNRTFKKVYCLYGEEAFLKKSYKNQIREAILGDDAMNFQSFYGKETDVSEVISLADTMPFFAEKRLILIENSGLFKKDAEPLASYLPGMPDSTVLLFVEEQVDKRNKLYKKVKELGYVTELSRQPEAQLKAWILRLLKQENRQISQAAMELFLSSVGDDMEHIRTELDKLLAYTEGREGILPADVEAICSVQITGRIFDMITDLASGRQKAALDKYYDLMALKEPPMRILFLIARQFNQLLVVKELAASGKGKEEIAKKAGIQPFVAAKAMAQARGYRLSELRACVEKCVEAEEAVKTGRLADTLAVELLITELSEKR</sequence>
<evidence type="ECO:0000259" key="9">
    <source>
        <dbReference type="Pfam" id="PF06144"/>
    </source>
</evidence>
<keyword evidence="3 11" id="KW-0808">Transferase</keyword>
<dbReference type="EC" id="2.7.7.7" evidence="1"/>
<dbReference type="SUPFAM" id="SSF48019">
    <property type="entry name" value="post-AAA+ oligomerization domain-like"/>
    <property type="match status" value="1"/>
</dbReference>
<evidence type="ECO:0000256" key="8">
    <source>
        <dbReference type="ARBA" id="ARBA00049244"/>
    </source>
</evidence>
<dbReference type="InterPro" id="IPR048466">
    <property type="entry name" value="DNA_pol3_delta-like_C"/>
</dbReference>
<keyword evidence="4 11" id="KW-0548">Nucleotidyltransferase</keyword>
<keyword evidence="6" id="KW-0239">DNA-directed DNA polymerase</keyword>
<evidence type="ECO:0000313" key="11">
    <source>
        <dbReference type="EMBL" id="MDI9240974.1"/>
    </source>
</evidence>
<evidence type="ECO:0000256" key="2">
    <source>
        <dbReference type="ARBA" id="ARBA00017703"/>
    </source>
</evidence>
<dbReference type="Pfam" id="PF21694">
    <property type="entry name" value="DNA_pol3_delta_C"/>
    <property type="match status" value="1"/>
</dbReference>
<dbReference type="Gene3D" id="1.10.8.60">
    <property type="match status" value="1"/>
</dbReference>
<dbReference type="NCBIfam" id="TIGR01128">
    <property type="entry name" value="holA"/>
    <property type="match status" value="1"/>
</dbReference>
<evidence type="ECO:0000256" key="4">
    <source>
        <dbReference type="ARBA" id="ARBA00022695"/>
    </source>
</evidence>
<gene>
    <name evidence="11" type="primary">holA</name>
    <name evidence="11" type="ORF">QJ036_00590</name>
</gene>
<dbReference type="GO" id="GO:0003677">
    <property type="term" value="F:DNA binding"/>
    <property type="evidence" value="ECO:0007669"/>
    <property type="project" value="InterPro"/>
</dbReference>
<dbReference type="Gene3D" id="3.40.50.300">
    <property type="entry name" value="P-loop containing nucleotide triphosphate hydrolases"/>
    <property type="match status" value="1"/>
</dbReference>
<dbReference type="InterPro" id="IPR008921">
    <property type="entry name" value="DNA_pol3_clamp-load_cplx_C"/>
</dbReference>
<dbReference type="EMBL" id="JASGBQ010000001">
    <property type="protein sequence ID" value="MDI9240974.1"/>
    <property type="molecule type" value="Genomic_DNA"/>
</dbReference>
<dbReference type="PANTHER" id="PTHR34388:SF1">
    <property type="entry name" value="DNA POLYMERASE III SUBUNIT DELTA"/>
    <property type="match status" value="1"/>
</dbReference>
<comment type="caution">
    <text evidence="11">The sequence shown here is derived from an EMBL/GenBank/DDBJ whole genome shotgun (WGS) entry which is preliminary data.</text>
</comment>
<dbReference type="Proteomes" id="UP001300383">
    <property type="component" value="Unassembled WGS sequence"/>
</dbReference>
<evidence type="ECO:0000256" key="5">
    <source>
        <dbReference type="ARBA" id="ARBA00022705"/>
    </source>
</evidence>
<dbReference type="SUPFAM" id="SSF52540">
    <property type="entry name" value="P-loop containing nucleoside triphosphate hydrolases"/>
    <property type="match status" value="1"/>
</dbReference>
<name>A0AAP4B709_9FIRM</name>
<evidence type="ECO:0000259" key="10">
    <source>
        <dbReference type="Pfam" id="PF21694"/>
    </source>
</evidence>
<dbReference type="InterPro" id="IPR005790">
    <property type="entry name" value="DNA_polIII_delta"/>
</dbReference>
<dbReference type="AlphaFoldDB" id="A0AAP4B709"/>
<dbReference type="GO" id="GO:0006261">
    <property type="term" value="P:DNA-templated DNA replication"/>
    <property type="evidence" value="ECO:0007669"/>
    <property type="project" value="TreeGrafter"/>
</dbReference>
<dbReference type="InterPro" id="IPR027417">
    <property type="entry name" value="P-loop_NTPase"/>
</dbReference>
<dbReference type="GO" id="GO:0003887">
    <property type="term" value="F:DNA-directed DNA polymerase activity"/>
    <property type="evidence" value="ECO:0007669"/>
    <property type="project" value="UniProtKB-KW"/>
</dbReference>
<feature type="domain" description="DNA polymerase III delta subunit-like C-terminal" evidence="10">
    <location>
        <begin position="204"/>
        <end position="321"/>
    </location>
</feature>
<reference evidence="11 12" key="1">
    <citation type="submission" date="2023-05" db="EMBL/GenBank/DDBJ databases">
        <title>[ruminococcus] sp. nov., isolated from a pig farm feces dump.</title>
        <authorList>
            <person name="Chang Y.-H."/>
        </authorList>
    </citation>
    <scope>NUCLEOTIDE SEQUENCE [LARGE SCALE GENOMIC DNA]</scope>
    <source>
        <strain evidence="11 12">YH-rum2234</strain>
    </source>
</reference>
<comment type="similarity">
    <text evidence="7">Belongs to the DNA polymerase HolA subunit family.</text>
</comment>
<dbReference type="Pfam" id="PF06144">
    <property type="entry name" value="DNA_pol3_delta"/>
    <property type="match status" value="1"/>
</dbReference>
<dbReference type="Gene3D" id="1.20.272.10">
    <property type="match status" value="1"/>
</dbReference>
<evidence type="ECO:0000313" key="12">
    <source>
        <dbReference type="Proteomes" id="UP001300383"/>
    </source>
</evidence>
<feature type="domain" description="DNA polymerase III delta N-terminal" evidence="9">
    <location>
        <begin position="17"/>
        <end position="123"/>
    </location>
</feature>
<evidence type="ECO:0000256" key="7">
    <source>
        <dbReference type="ARBA" id="ARBA00034754"/>
    </source>
</evidence>
<dbReference type="GO" id="GO:0009360">
    <property type="term" value="C:DNA polymerase III complex"/>
    <property type="evidence" value="ECO:0007669"/>
    <property type="project" value="InterPro"/>
</dbReference>
<comment type="catalytic activity">
    <reaction evidence="8">
        <text>DNA(n) + a 2'-deoxyribonucleoside 5'-triphosphate = DNA(n+1) + diphosphate</text>
        <dbReference type="Rhea" id="RHEA:22508"/>
        <dbReference type="Rhea" id="RHEA-COMP:17339"/>
        <dbReference type="Rhea" id="RHEA-COMP:17340"/>
        <dbReference type="ChEBI" id="CHEBI:33019"/>
        <dbReference type="ChEBI" id="CHEBI:61560"/>
        <dbReference type="ChEBI" id="CHEBI:173112"/>
        <dbReference type="EC" id="2.7.7.7"/>
    </reaction>
</comment>
<keyword evidence="12" id="KW-1185">Reference proteome</keyword>